<proteinExistence type="predicted"/>
<dbReference type="GO" id="GO:0031167">
    <property type="term" value="P:rRNA methylation"/>
    <property type="evidence" value="ECO:0007669"/>
    <property type="project" value="InterPro"/>
</dbReference>
<keyword evidence="1 3" id="KW-0489">Methyltransferase</keyword>
<organism evidence="3 4">
    <name type="scientific">Shouchella clausii</name>
    <name type="common">Alkalihalobacillus clausii</name>
    <dbReference type="NCBI Taxonomy" id="79880"/>
    <lineage>
        <taxon>Bacteria</taxon>
        <taxon>Bacillati</taxon>
        <taxon>Bacillota</taxon>
        <taxon>Bacilli</taxon>
        <taxon>Bacillales</taxon>
        <taxon>Bacillaceae</taxon>
        <taxon>Shouchella</taxon>
    </lineage>
</organism>
<dbReference type="PANTHER" id="PTHR43542">
    <property type="entry name" value="METHYLTRANSFERASE"/>
    <property type="match status" value="1"/>
</dbReference>
<dbReference type="EMBL" id="NPCC01000005">
    <property type="protein sequence ID" value="PAE90267.1"/>
    <property type="molecule type" value="Genomic_DNA"/>
</dbReference>
<reference evidence="3 4" key="1">
    <citation type="submission" date="2017-07" db="EMBL/GenBank/DDBJ databases">
        <title>Isolation and whole genome analysis of endospore-forming bacteria from heroin.</title>
        <authorList>
            <person name="Kalinowski J."/>
            <person name="Ahrens B."/>
            <person name="Al-Dilaimi A."/>
            <person name="Winkler A."/>
            <person name="Wibberg D."/>
            <person name="Schleenbecker U."/>
            <person name="Ruckert C."/>
            <person name="Wolfel R."/>
            <person name="Grass G."/>
        </authorList>
    </citation>
    <scope>NUCLEOTIDE SEQUENCE [LARGE SCALE GENOMIC DNA]</scope>
    <source>
        <strain evidence="3 4">7539</strain>
    </source>
</reference>
<evidence type="ECO:0000313" key="3">
    <source>
        <dbReference type="EMBL" id="PAE90267.1"/>
    </source>
</evidence>
<dbReference type="CDD" id="cd02440">
    <property type="entry name" value="AdoMet_MTases"/>
    <property type="match status" value="1"/>
</dbReference>
<dbReference type="Pfam" id="PF03602">
    <property type="entry name" value="Cons_hypoth95"/>
    <property type="match status" value="1"/>
</dbReference>
<protein>
    <submittedName>
        <fullName evidence="3">16S rRNA (Guanine(966)-N(2))-methyltransferase RsmD</fullName>
    </submittedName>
</protein>
<sequence length="183" mass="19854">MRVIAGEARGLQLKAVPGKTTRPTTDKVKEAMFNIIGPYFDGGKALDLYAGSGALGIEALSRGMESCIFVDQNKQAIATIHANLSHTGYTDKAEVYRNDSLRALKAVGKRDVAFELILLDPPYAKQQIATIFGLIDDYHLLAPAGVTVCETALHIQLPDTAGPLIKEREECYGDTKLTVYKKG</sequence>
<dbReference type="GO" id="GO:0008168">
    <property type="term" value="F:methyltransferase activity"/>
    <property type="evidence" value="ECO:0007669"/>
    <property type="project" value="UniProtKB-KW"/>
</dbReference>
<dbReference type="NCBIfam" id="TIGR00095">
    <property type="entry name" value="16S rRNA (guanine(966)-N(2))-methyltransferase RsmD"/>
    <property type="match status" value="1"/>
</dbReference>
<dbReference type="PIRSF" id="PIRSF004553">
    <property type="entry name" value="CHP00095"/>
    <property type="match status" value="1"/>
</dbReference>
<dbReference type="Gene3D" id="3.40.50.150">
    <property type="entry name" value="Vaccinia Virus protein VP39"/>
    <property type="match status" value="1"/>
</dbReference>
<evidence type="ECO:0000313" key="4">
    <source>
        <dbReference type="Proteomes" id="UP000216207"/>
    </source>
</evidence>
<dbReference type="InterPro" id="IPR004398">
    <property type="entry name" value="RNA_MeTrfase_RsmD"/>
</dbReference>
<keyword evidence="2 3" id="KW-0808">Transferase</keyword>
<dbReference type="RefSeq" id="WP_035201569.1">
    <property type="nucleotide sequence ID" value="NZ_BOQQ01000003.1"/>
</dbReference>
<comment type="caution">
    <text evidence="3">The sequence shown here is derived from an EMBL/GenBank/DDBJ whole genome shotgun (WGS) entry which is preliminary data.</text>
</comment>
<evidence type="ECO:0000256" key="1">
    <source>
        <dbReference type="ARBA" id="ARBA00022603"/>
    </source>
</evidence>
<gene>
    <name evidence="3" type="primary">rsmD</name>
    <name evidence="3" type="ORF">CHH72_04610</name>
</gene>
<dbReference type="InterPro" id="IPR029063">
    <property type="entry name" value="SAM-dependent_MTases_sf"/>
</dbReference>
<dbReference type="PANTHER" id="PTHR43542:SF1">
    <property type="entry name" value="METHYLTRANSFERASE"/>
    <property type="match status" value="1"/>
</dbReference>
<dbReference type="AlphaFoldDB" id="A0A268P3H0"/>
<accession>A0A268P3H0</accession>
<dbReference type="SUPFAM" id="SSF53335">
    <property type="entry name" value="S-adenosyl-L-methionine-dependent methyltransferases"/>
    <property type="match status" value="1"/>
</dbReference>
<evidence type="ECO:0000256" key="2">
    <source>
        <dbReference type="ARBA" id="ARBA00022679"/>
    </source>
</evidence>
<name>A0A268P3H0_SHOCL</name>
<dbReference type="Proteomes" id="UP000216207">
    <property type="component" value="Unassembled WGS sequence"/>
</dbReference>